<sequence>MNEPIETINYKGYDINIYQDENAESPEEMSGGDEGLFLVGYHRDFTIDRGRYERIPITIYKTEDFKENNGYDGRVYEDRYGWKSYEEAKKEGLLDKQTTKQGNYVVGISKNLARAIVNGGKDEDGEINYDAKEYIKKYHIFGLEAYIHSGVVLALSYEGNFCDRQWDVSQLGLVFVSKKEARTKKSAKELALGLIREWNDYLSGSVYGYVIKFKEGDEDSCWGYYGDTEYMIKECKSIIDNYIKRKQEENNKRLKTLIKNKVPLNKRVLEKV</sequence>
<protein>
    <submittedName>
        <fullName evidence="1">Uncharacterized protein</fullName>
    </submittedName>
</protein>
<evidence type="ECO:0000313" key="1">
    <source>
        <dbReference type="EMBL" id="QJA68271.1"/>
    </source>
</evidence>
<evidence type="ECO:0000313" key="2">
    <source>
        <dbReference type="EMBL" id="QJA96918.1"/>
    </source>
</evidence>
<gene>
    <name evidence="1" type="ORF">MM415A07379_0008</name>
    <name evidence="2" type="ORF">MM415B07095_0004</name>
</gene>
<dbReference type="AlphaFoldDB" id="A0A6M3JGW1"/>
<reference evidence="1" key="1">
    <citation type="submission" date="2020-03" db="EMBL/GenBank/DDBJ databases">
        <title>The deep terrestrial virosphere.</title>
        <authorList>
            <person name="Holmfeldt K."/>
            <person name="Nilsson E."/>
            <person name="Simone D."/>
            <person name="Lopez-Fernandez M."/>
            <person name="Wu X."/>
            <person name="de Brujin I."/>
            <person name="Lundin D."/>
            <person name="Andersson A."/>
            <person name="Bertilsson S."/>
            <person name="Dopson M."/>
        </authorList>
    </citation>
    <scope>NUCLEOTIDE SEQUENCE</scope>
    <source>
        <strain evidence="1">MM415A07379</strain>
        <strain evidence="2">MM415B07095</strain>
    </source>
</reference>
<organism evidence="1">
    <name type="scientific">viral metagenome</name>
    <dbReference type="NCBI Taxonomy" id="1070528"/>
    <lineage>
        <taxon>unclassified sequences</taxon>
        <taxon>metagenomes</taxon>
        <taxon>organismal metagenomes</taxon>
    </lineage>
</organism>
<dbReference type="EMBL" id="MT141602">
    <property type="protein sequence ID" value="QJA68271.1"/>
    <property type="molecule type" value="Genomic_DNA"/>
</dbReference>
<accession>A0A6M3JGW1</accession>
<dbReference type="EMBL" id="MT143446">
    <property type="protein sequence ID" value="QJA96918.1"/>
    <property type="molecule type" value="Genomic_DNA"/>
</dbReference>
<proteinExistence type="predicted"/>
<name>A0A6M3JGW1_9ZZZZ</name>